<keyword evidence="3" id="KW-1185">Reference proteome</keyword>
<dbReference type="RefSeq" id="WP_145150069.1">
    <property type="nucleotide sequence ID" value="NZ_VNIM01000026.1"/>
</dbReference>
<dbReference type="EMBL" id="VNIM01000026">
    <property type="protein sequence ID" value="TVV75005.1"/>
    <property type="molecule type" value="Genomic_DNA"/>
</dbReference>
<evidence type="ECO:0000256" key="1">
    <source>
        <dbReference type="SAM" id="MobiDB-lite"/>
    </source>
</evidence>
<feature type="compositionally biased region" description="Gly residues" evidence="1">
    <location>
        <begin position="44"/>
        <end position="53"/>
    </location>
</feature>
<name>A0A558R6J5_9SPHN</name>
<protein>
    <submittedName>
        <fullName evidence="2">Uncharacterized protein</fullName>
    </submittedName>
</protein>
<sequence length="61" mass="6015">MATNPDPHPDSVPAGPAEAPDQITPIEEPGRESVEDPSPDSPGSPGGTGGTGGTSHENDTP</sequence>
<comment type="caution">
    <text evidence="2">The sequence shown here is derived from an EMBL/GenBank/DDBJ whole genome shotgun (WGS) entry which is preliminary data.</text>
</comment>
<organism evidence="2 3">
    <name type="scientific">Alterirhizorhabdus solaris</name>
    <dbReference type="NCBI Taxonomy" id="2529389"/>
    <lineage>
        <taxon>Bacteria</taxon>
        <taxon>Pseudomonadati</taxon>
        <taxon>Pseudomonadota</taxon>
        <taxon>Alphaproteobacteria</taxon>
        <taxon>Sphingomonadales</taxon>
        <taxon>Rhizorhabdaceae</taxon>
        <taxon>Alterirhizorhabdus</taxon>
    </lineage>
</organism>
<evidence type="ECO:0000313" key="2">
    <source>
        <dbReference type="EMBL" id="TVV75005.1"/>
    </source>
</evidence>
<reference evidence="2 3" key="1">
    <citation type="submission" date="2019-07" db="EMBL/GenBank/DDBJ databases">
        <title>Sphingomonas solaris sp. nov., isolated from a solar panel from Boston, Massachusetts.</title>
        <authorList>
            <person name="Tanner K."/>
            <person name="Pascual J."/>
            <person name="Mancuso C."/>
            <person name="Pereto J."/>
            <person name="Khalil A."/>
            <person name="Vilanova C."/>
        </authorList>
    </citation>
    <scope>NUCLEOTIDE SEQUENCE [LARGE SCALE GENOMIC DNA]</scope>
    <source>
        <strain evidence="2 3">R4DWN</strain>
    </source>
</reference>
<evidence type="ECO:0000313" key="3">
    <source>
        <dbReference type="Proteomes" id="UP000318681"/>
    </source>
</evidence>
<dbReference type="AlphaFoldDB" id="A0A558R6J5"/>
<gene>
    <name evidence="2" type="ORF">FOY91_08500</name>
</gene>
<dbReference type="Proteomes" id="UP000318681">
    <property type="component" value="Unassembled WGS sequence"/>
</dbReference>
<proteinExistence type="predicted"/>
<feature type="region of interest" description="Disordered" evidence="1">
    <location>
        <begin position="1"/>
        <end position="61"/>
    </location>
</feature>
<accession>A0A558R6J5</accession>